<dbReference type="GO" id="GO:0016413">
    <property type="term" value="F:O-acetyltransferase activity"/>
    <property type="evidence" value="ECO:0007669"/>
    <property type="project" value="InterPro"/>
</dbReference>
<evidence type="ECO:0000259" key="8">
    <source>
        <dbReference type="Pfam" id="PF14416"/>
    </source>
</evidence>
<keyword evidence="4" id="KW-0735">Signal-anchor</keyword>
<dbReference type="AlphaFoldDB" id="A0AAN7KJA4"/>
<dbReference type="GO" id="GO:0016020">
    <property type="term" value="C:membrane"/>
    <property type="evidence" value="ECO:0007669"/>
    <property type="project" value="UniProtKB-SubCell"/>
</dbReference>
<dbReference type="Pfam" id="PF14416">
    <property type="entry name" value="PMR5N"/>
    <property type="match status" value="1"/>
</dbReference>
<dbReference type="InterPro" id="IPR029962">
    <property type="entry name" value="TBL"/>
</dbReference>
<dbReference type="Pfam" id="PF13839">
    <property type="entry name" value="PC-Esterase"/>
    <property type="match status" value="1"/>
</dbReference>
<dbReference type="GO" id="GO:0005794">
    <property type="term" value="C:Golgi apparatus"/>
    <property type="evidence" value="ECO:0007669"/>
    <property type="project" value="TreeGrafter"/>
</dbReference>
<dbReference type="Proteomes" id="UP001345219">
    <property type="component" value="Chromosome 24"/>
</dbReference>
<evidence type="ECO:0000313" key="9">
    <source>
        <dbReference type="EMBL" id="KAK4770173.1"/>
    </source>
</evidence>
<name>A0AAN7KJA4_9MYRT</name>
<dbReference type="PANTHER" id="PTHR32285">
    <property type="entry name" value="PROTEIN TRICHOME BIREFRINGENCE-LIKE 9-RELATED"/>
    <property type="match status" value="1"/>
</dbReference>
<evidence type="ECO:0000259" key="7">
    <source>
        <dbReference type="Pfam" id="PF13839"/>
    </source>
</evidence>
<organism evidence="9 10">
    <name type="scientific">Trapa incisa</name>
    <dbReference type="NCBI Taxonomy" id="236973"/>
    <lineage>
        <taxon>Eukaryota</taxon>
        <taxon>Viridiplantae</taxon>
        <taxon>Streptophyta</taxon>
        <taxon>Embryophyta</taxon>
        <taxon>Tracheophyta</taxon>
        <taxon>Spermatophyta</taxon>
        <taxon>Magnoliopsida</taxon>
        <taxon>eudicotyledons</taxon>
        <taxon>Gunneridae</taxon>
        <taxon>Pentapetalae</taxon>
        <taxon>rosids</taxon>
        <taxon>malvids</taxon>
        <taxon>Myrtales</taxon>
        <taxon>Lythraceae</taxon>
        <taxon>Trapa</taxon>
    </lineage>
</organism>
<protein>
    <recommendedName>
        <fullName evidence="11">Trichome birefringence-like N-terminal domain-containing protein</fullName>
    </recommendedName>
</protein>
<dbReference type="InterPro" id="IPR026057">
    <property type="entry name" value="TBL_C"/>
</dbReference>
<evidence type="ECO:0000313" key="10">
    <source>
        <dbReference type="Proteomes" id="UP001345219"/>
    </source>
</evidence>
<reference evidence="9 10" key="1">
    <citation type="journal article" date="2023" name="Hortic Res">
        <title>Pangenome of water caltrop reveals structural variations and asymmetric subgenome divergence after allopolyploidization.</title>
        <authorList>
            <person name="Zhang X."/>
            <person name="Chen Y."/>
            <person name="Wang L."/>
            <person name="Yuan Y."/>
            <person name="Fang M."/>
            <person name="Shi L."/>
            <person name="Lu R."/>
            <person name="Comes H.P."/>
            <person name="Ma Y."/>
            <person name="Chen Y."/>
            <person name="Huang G."/>
            <person name="Zhou Y."/>
            <person name="Zheng Z."/>
            <person name="Qiu Y."/>
        </authorList>
    </citation>
    <scope>NUCLEOTIDE SEQUENCE [LARGE SCALE GENOMIC DNA]</scope>
    <source>
        <tissue evidence="9">Roots</tissue>
    </source>
</reference>
<evidence type="ECO:0000256" key="3">
    <source>
        <dbReference type="ARBA" id="ARBA00022692"/>
    </source>
</evidence>
<keyword evidence="6" id="KW-0472">Membrane</keyword>
<evidence type="ECO:0000256" key="5">
    <source>
        <dbReference type="ARBA" id="ARBA00022989"/>
    </source>
</evidence>
<gene>
    <name evidence="9" type="ORF">SAY87_030705</name>
</gene>
<accession>A0AAN7KJA4</accession>
<evidence type="ECO:0000256" key="6">
    <source>
        <dbReference type="ARBA" id="ARBA00023136"/>
    </source>
</evidence>
<evidence type="ECO:0000256" key="2">
    <source>
        <dbReference type="ARBA" id="ARBA00007727"/>
    </source>
</evidence>
<feature type="domain" description="Trichome birefringence-like N-terminal" evidence="8">
    <location>
        <begin position="83"/>
        <end position="136"/>
    </location>
</feature>
<sequence length="429" mass="49558">MDTVDGRWRICILLSFLGVTFLVFHAKHIHDNPFSFSSPRSIGFSIAPINNFTFNLTSDPRTITATPSSIIKTKDEQKEPGAKCDIFQGKWVYDSKSSPLYDGARCPFLSDQVTCRRNQRPDSHYERWNWEGSQCNIPRFNGTDMLERLRGKRMIIVGDSLNRNQWESLACLLYSSVPSSEARVSVKSSTHKIFRAKSYNCSVEFYWSPFLVHLETNSINGSKVLVLDRLSDSARRWRGAGVMVFNTGHWWVHRGKLQVWDFLKYKGKLVQNMEMEEAFKRAMKTWASWMDRNVNKNGTKVFFRSISPEHKGEFWCHNVTEPALDGSYHTTFPKSITKIVEKTMHSMKTPVKSLSITRLSEYRRDGHPTVYTTRGGKLLTDEQRKKPEVYADCSHWCLPGVPDTWNRLLYASMVQDSHEDESSSLYKTT</sequence>
<comment type="similarity">
    <text evidence="2">Belongs to the PC-esterase family. TBL subfamily.</text>
</comment>
<comment type="caution">
    <text evidence="9">The sequence shown here is derived from an EMBL/GenBank/DDBJ whole genome shotgun (WGS) entry which is preliminary data.</text>
</comment>
<evidence type="ECO:0000256" key="4">
    <source>
        <dbReference type="ARBA" id="ARBA00022968"/>
    </source>
</evidence>
<keyword evidence="10" id="KW-1185">Reference proteome</keyword>
<evidence type="ECO:0000256" key="1">
    <source>
        <dbReference type="ARBA" id="ARBA00004167"/>
    </source>
</evidence>
<dbReference type="PANTHER" id="PTHR32285:SF38">
    <property type="entry name" value="OS01G0614300 PROTEIN"/>
    <property type="match status" value="1"/>
</dbReference>
<feature type="domain" description="Trichome birefringence-like C-terminal" evidence="7">
    <location>
        <begin position="137"/>
        <end position="411"/>
    </location>
</feature>
<keyword evidence="5" id="KW-1133">Transmembrane helix</keyword>
<keyword evidence="3" id="KW-0812">Transmembrane</keyword>
<comment type="subcellular location">
    <subcellularLocation>
        <location evidence="1">Membrane</location>
        <topology evidence="1">Single-pass membrane protein</topology>
    </subcellularLocation>
</comment>
<dbReference type="InterPro" id="IPR025846">
    <property type="entry name" value="TBL_N"/>
</dbReference>
<evidence type="ECO:0008006" key="11">
    <source>
        <dbReference type="Google" id="ProtNLM"/>
    </source>
</evidence>
<dbReference type="EMBL" id="JAXIOK010000005">
    <property type="protein sequence ID" value="KAK4770173.1"/>
    <property type="molecule type" value="Genomic_DNA"/>
</dbReference>
<proteinExistence type="inferred from homology"/>